<reference evidence="1 2" key="1">
    <citation type="submission" date="2017-11" db="EMBL/GenBank/DDBJ databases">
        <title>The genome sequence of Pantoea rodasii DSM 26611.</title>
        <authorList>
            <person name="Gao J."/>
            <person name="Mao X."/>
            <person name="Sun J."/>
        </authorList>
    </citation>
    <scope>NUCLEOTIDE SEQUENCE [LARGE SCALE GENOMIC DNA]</scope>
    <source>
        <strain evidence="1 2">DSM 26611</strain>
    </source>
</reference>
<dbReference type="EMBL" id="PIQI01000015">
    <property type="protein sequence ID" value="PJZ05561.1"/>
    <property type="molecule type" value="Genomic_DNA"/>
</dbReference>
<accession>A0A2M9WDD8</accession>
<dbReference type="AlphaFoldDB" id="A0A2M9WDD8"/>
<gene>
    <name evidence="1" type="ORF">PRCB_11005</name>
</gene>
<evidence type="ECO:0000313" key="1">
    <source>
        <dbReference type="EMBL" id="PJZ05561.1"/>
    </source>
</evidence>
<dbReference type="Proteomes" id="UP000232062">
    <property type="component" value="Unassembled WGS sequence"/>
</dbReference>
<protein>
    <submittedName>
        <fullName evidence="1">Addiction module toxin RelE</fullName>
    </submittedName>
</protein>
<name>A0A2M9WDD8_9GAMM</name>
<proteinExistence type="predicted"/>
<organism evidence="1 2">
    <name type="scientific">Pantoea rodasii</name>
    <dbReference type="NCBI Taxonomy" id="1076549"/>
    <lineage>
        <taxon>Bacteria</taxon>
        <taxon>Pseudomonadati</taxon>
        <taxon>Pseudomonadota</taxon>
        <taxon>Gammaproteobacteria</taxon>
        <taxon>Enterobacterales</taxon>
        <taxon>Erwiniaceae</taxon>
        <taxon>Pantoea</taxon>
    </lineage>
</organism>
<keyword evidence="2" id="KW-1185">Reference proteome</keyword>
<dbReference type="OrthoDB" id="6238102at2"/>
<sequence length="115" mass="13409">MPKSNTKKGVIYTETFKLTARNLLNFLSTSVEEPKEVLNKQLDEFEKKVVVFPESCQISPDLLELGCDRYRECITRDGYRILYSYDTEQEELTAHVILSKRQSVIQCLFERLIAL</sequence>
<comment type="caution">
    <text evidence="1">The sequence shown here is derived from an EMBL/GenBank/DDBJ whole genome shotgun (WGS) entry which is preliminary data.</text>
</comment>
<evidence type="ECO:0000313" key="2">
    <source>
        <dbReference type="Proteomes" id="UP000232062"/>
    </source>
</evidence>
<dbReference type="RefSeq" id="WP_100701736.1">
    <property type="nucleotide sequence ID" value="NZ_MLFP01000023.1"/>
</dbReference>